<dbReference type="EMBL" id="SWCO01000005">
    <property type="protein sequence ID" value="TKB03514.1"/>
    <property type="molecule type" value="Genomic_DNA"/>
</dbReference>
<feature type="domain" description="Glycosyl transferase family 1" evidence="1">
    <location>
        <begin position="135"/>
        <end position="298"/>
    </location>
</feature>
<keyword evidence="2" id="KW-0808">Transferase</keyword>
<proteinExistence type="predicted"/>
<dbReference type="AlphaFoldDB" id="A0A4U0ZG06"/>
<accession>A0A4U0ZG06</accession>
<evidence type="ECO:0000313" key="3">
    <source>
        <dbReference type="Proteomes" id="UP000305471"/>
    </source>
</evidence>
<dbReference type="SUPFAM" id="SSF53756">
    <property type="entry name" value="UDP-Glycosyltransferase/glycogen phosphorylase"/>
    <property type="match status" value="1"/>
</dbReference>
<organism evidence="2 3">
    <name type="scientific">Alteromonas portus</name>
    <dbReference type="NCBI Taxonomy" id="2565549"/>
    <lineage>
        <taxon>Bacteria</taxon>
        <taxon>Pseudomonadati</taxon>
        <taxon>Pseudomonadota</taxon>
        <taxon>Gammaproteobacteria</taxon>
        <taxon>Alteromonadales</taxon>
        <taxon>Alteromonadaceae</taxon>
        <taxon>Alteromonas/Salinimonas group</taxon>
        <taxon>Alteromonas</taxon>
    </lineage>
</organism>
<evidence type="ECO:0000259" key="1">
    <source>
        <dbReference type="Pfam" id="PF00534"/>
    </source>
</evidence>
<reference evidence="2 3" key="1">
    <citation type="submission" date="2019-04" db="EMBL/GenBank/DDBJ databases">
        <title>Alteromonas portus sp. nov., an alginate lyase-excreting marine bacterium.</title>
        <authorList>
            <person name="Huang H."/>
            <person name="Mo K."/>
            <person name="Bao S."/>
        </authorList>
    </citation>
    <scope>NUCLEOTIDE SEQUENCE [LARGE SCALE GENOMIC DNA]</scope>
    <source>
        <strain evidence="2 3">HB161718</strain>
    </source>
</reference>
<dbReference type="RefSeq" id="WP_136782205.1">
    <property type="nucleotide sequence ID" value="NZ_SWCO01000005.1"/>
</dbReference>
<sequence>MDDWQINVVFGSSQGLKNDALIVSKVIKEHFPDITIREFDGTKHTSVNCWNLLKKLFSSIFLGKKQLTIHFEEIYSEVMVNTHVNIFFPNQEWLRSKTQQKIDDNVHVFCKTKYALKQLSARWLHCEFAGFTSNDIQDKTIEKDYGKYLHVAGKSEQKGTIPLLQAWQKHPEWPTLTVVSRLNEHQKFRAENLKILSSFLPQDELEFLMNKCGIHLCPSEAEGFGHSINEAMSTSAVVAVTDAAPMNEFGEDLFLFNVSRKSTRYFSSINECSIEDIENTIELILSTGLDKLKDIGRKNRIRYEEQKLAFDRNFIKLLRECVNTSSANLVKLK</sequence>
<keyword evidence="3" id="KW-1185">Reference proteome</keyword>
<dbReference type="Pfam" id="PF00534">
    <property type="entry name" value="Glycos_transf_1"/>
    <property type="match status" value="1"/>
</dbReference>
<dbReference type="Gene3D" id="3.40.50.2000">
    <property type="entry name" value="Glycogen Phosphorylase B"/>
    <property type="match status" value="1"/>
</dbReference>
<name>A0A4U0ZG06_9ALTE</name>
<evidence type="ECO:0000313" key="2">
    <source>
        <dbReference type="EMBL" id="TKB03514.1"/>
    </source>
</evidence>
<dbReference type="OrthoDB" id="654660at2"/>
<dbReference type="GO" id="GO:0016757">
    <property type="term" value="F:glycosyltransferase activity"/>
    <property type="evidence" value="ECO:0007669"/>
    <property type="project" value="InterPro"/>
</dbReference>
<gene>
    <name evidence="2" type="ORF">E5672_10780</name>
</gene>
<protein>
    <submittedName>
        <fullName evidence="2">Glycosyltransferase family 4 protein</fullName>
    </submittedName>
</protein>
<dbReference type="Proteomes" id="UP000305471">
    <property type="component" value="Unassembled WGS sequence"/>
</dbReference>
<dbReference type="InterPro" id="IPR001296">
    <property type="entry name" value="Glyco_trans_1"/>
</dbReference>
<comment type="caution">
    <text evidence="2">The sequence shown here is derived from an EMBL/GenBank/DDBJ whole genome shotgun (WGS) entry which is preliminary data.</text>
</comment>